<dbReference type="EMBL" id="PXYT01000010">
    <property type="protein sequence ID" value="PSR30460.1"/>
    <property type="molecule type" value="Genomic_DNA"/>
</dbReference>
<evidence type="ECO:0000313" key="10">
    <source>
        <dbReference type="EMBL" id="PSR30460.1"/>
    </source>
</evidence>
<dbReference type="AlphaFoldDB" id="A0A2T2X7H6"/>
<dbReference type="InterPro" id="IPR016064">
    <property type="entry name" value="NAD/diacylglycerol_kinase_sf"/>
</dbReference>
<evidence type="ECO:0000256" key="7">
    <source>
        <dbReference type="ARBA" id="ARBA00023209"/>
    </source>
</evidence>
<dbReference type="PANTHER" id="PTHR12358:SF54">
    <property type="entry name" value="SPHINGOSINE KINASE RELATED PROTEIN"/>
    <property type="match status" value="1"/>
</dbReference>
<evidence type="ECO:0000256" key="2">
    <source>
        <dbReference type="ARBA" id="ARBA00005983"/>
    </source>
</evidence>
<feature type="domain" description="DAGKc" evidence="9">
    <location>
        <begin position="11"/>
        <end position="139"/>
    </location>
</feature>
<keyword evidence="8" id="KW-1208">Phospholipid metabolism</keyword>
<dbReference type="InterPro" id="IPR050187">
    <property type="entry name" value="Lipid_Phosphate_FormReg"/>
</dbReference>
<dbReference type="InterPro" id="IPR001206">
    <property type="entry name" value="Diacylglycerol_kinase_cat_dom"/>
</dbReference>
<evidence type="ECO:0000256" key="5">
    <source>
        <dbReference type="ARBA" id="ARBA00022777"/>
    </source>
</evidence>
<dbReference type="Gene3D" id="2.60.200.40">
    <property type="match status" value="1"/>
</dbReference>
<keyword evidence="6" id="KW-0067">ATP-binding</keyword>
<organism evidence="10 11">
    <name type="scientific">Sulfobacillus benefaciens</name>
    <dbReference type="NCBI Taxonomy" id="453960"/>
    <lineage>
        <taxon>Bacteria</taxon>
        <taxon>Bacillati</taxon>
        <taxon>Bacillota</taxon>
        <taxon>Clostridia</taxon>
        <taxon>Eubacteriales</taxon>
        <taxon>Clostridiales Family XVII. Incertae Sedis</taxon>
        <taxon>Sulfobacillus</taxon>
    </lineage>
</organism>
<sequence>MKFVDILTQTSPDDPTVLVVNPHSRTGRERFEDVKQALEGAMNVVDAVLPDNEAEFRDVIESYCHQRIRRFIIGGGDGTLSAAANILAYRPVVVGVLPLGTGNTFFSGLNLPTSLPRLIDVLASGPVVPIDLGLAETDTTHRYFLNTATLGVSERLTQLLTGESKRKLGWLAWPKGVRKAIMQTPVFQVRLEYWNRVDIFRTRQLIIAKGRNLAGPVFMLDHASYQDGHVHVFSLGGKDWWSLFKVAGRLVLGRQISDRSAHYCAVKEVHVTTDPPMAIDIDGDVWGRTPCRFTAHPRGLWVVARFNVKTSYGIQGVS</sequence>
<gene>
    <name evidence="10" type="ORF">C7B43_06135</name>
</gene>
<evidence type="ECO:0000256" key="1">
    <source>
        <dbReference type="ARBA" id="ARBA00001946"/>
    </source>
</evidence>
<evidence type="ECO:0000313" key="11">
    <source>
        <dbReference type="Proteomes" id="UP000242699"/>
    </source>
</evidence>
<evidence type="ECO:0000256" key="8">
    <source>
        <dbReference type="ARBA" id="ARBA00023264"/>
    </source>
</evidence>
<dbReference type="Pfam" id="PF00781">
    <property type="entry name" value="DAGK_cat"/>
    <property type="match status" value="1"/>
</dbReference>
<keyword evidence="3" id="KW-0808">Transferase</keyword>
<comment type="similarity">
    <text evidence="2">Belongs to the diacylglycerol/lipid kinase family.</text>
</comment>
<dbReference type="GO" id="GO:0008654">
    <property type="term" value="P:phospholipid biosynthetic process"/>
    <property type="evidence" value="ECO:0007669"/>
    <property type="project" value="UniProtKB-KW"/>
</dbReference>
<comment type="caution">
    <text evidence="10">The sequence shown here is derived from an EMBL/GenBank/DDBJ whole genome shotgun (WGS) entry which is preliminary data.</text>
</comment>
<proteinExistence type="inferred from homology"/>
<reference evidence="10 11" key="1">
    <citation type="journal article" date="2014" name="BMC Genomics">
        <title>Comparison of environmental and isolate Sulfobacillus genomes reveals diverse carbon, sulfur, nitrogen, and hydrogen metabolisms.</title>
        <authorList>
            <person name="Justice N.B."/>
            <person name="Norman A."/>
            <person name="Brown C.T."/>
            <person name="Singh A."/>
            <person name="Thomas B.C."/>
            <person name="Banfield J.F."/>
        </authorList>
    </citation>
    <scope>NUCLEOTIDE SEQUENCE [LARGE SCALE GENOMIC DNA]</scope>
    <source>
        <strain evidence="10">AMDSBA1</strain>
    </source>
</reference>
<evidence type="ECO:0000256" key="4">
    <source>
        <dbReference type="ARBA" id="ARBA00022741"/>
    </source>
</evidence>
<dbReference type="GO" id="GO:0016301">
    <property type="term" value="F:kinase activity"/>
    <property type="evidence" value="ECO:0007669"/>
    <property type="project" value="UniProtKB-KW"/>
</dbReference>
<dbReference type="Gene3D" id="3.40.50.10330">
    <property type="entry name" value="Probable inorganic polyphosphate/atp-NAD kinase, domain 1"/>
    <property type="match status" value="1"/>
</dbReference>
<keyword evidence="7" id="KW-0594">Phospholipid biosynthesis</keyword>
<protein>
    <submittedName>
        <fullName evidence="10">Diacylglycerol kinase</fullName>
    </submittedName>
</protein>
<name>A0A2T2X7H6_9FIRM</name>
<keyword evidence="7" id="KW-0444">Lipid biosynthesis</keyword>
<accession>A0A2T2X7H6</accession>
<dbReference type="GO" id="GO:0005524">
    <property type="term" value="F:ATP binding"/>
    <property type="evidence" value="ECO:0007669"/>
    <property type="project" value="UniProtKB-KW"/>
</dbReference>
<keyword evidence="7" id="KW-0443">Lipid metabolism</keyword>
<dbReference type="PANTHER" id="PTHR12358">
    <property type="entry name" value="SPHINGOSINE KINASE"/>
    <property type="match status" value="1"/>
</dbReference>
<evidence type="ECO:0000256" key="6">
    <source>
        <dbReference type="ARBA" id="ARBA00022840"/>
    </source>
</evidence>
<dbReference type="InterPro" id="IPR045540">
    <property type="entry name" value="YegS/DAGK_C"/>
</dbReference>
<dbReference type="SUPFAM" id="SSF111331">
    <property type="entry name" value="NAD kinase/diacylglycerol kinase-like"/>
    <property type="match status" value="1"/>
</dbReference>
<dbReference type="Pfam" id="PF19279">
    <property type="entry name" value="YegS_C"/>
    <property type="match status" value="1"/>
</dbReference>
<dbReference type="Proteomes" id="UP000242699">
    <property type="component" value="Unassembled WGS sequence"/>
</dbReference>
<dbReference type="InterPro" id="IPR017438">
    <property type="entry name" value="ATP-NAD_kinase_N"/>
</dbReference>
<keyword evidence="4" id="KW-0547">Nucleotide-binding</keyword>
<evidence type="ECO:0000256" key="3">
    <source>
        <dbReference type="ARBA" id="ARBA00022679"/>
    </source>
</evidence>
<dbReference type="PROSITE" id="PS50146">
    <property type="entry name" value="DAGK"/>
    <property type="match status" value="1"/>
</dbReference>
<evidence type="ECO:0000259" key="9">
    <source>
        <dbReference type="PROSITE" id="PS50146"/>
    </source>
</evidence>
<comment type="cofactor">
    <cofactor evidence="1">
        <name>Mg(2+)</name>
        <dbReference type="ChEBI" id="CHEBI:18420"/>
    </cofactor>
</comment>
<keyword evidence="5 10" id="KW-0418">Kinase</keyword>